<dbReference type="NCBIfam" id="TIGR01397">
    <property type="entry name" value="fliM_switch"/>
    <property type="match status" value="1"/>
</dbReference>
<comment type="caution">
    <text evidence="11">The sequence shown here is derived from an EMBL/GenBank/DDBJ whole genome shotgun (WGS) entry which is preliminary data.</text>
</comment>
<dbReference type="CDD" id="cd17908">
    <property type="entry name" value="FliM"/>
    <property type="match status" value="1"/>
</dbReference>
<keyword evidence="11" id="KW-0966">Cell projection</keyword>
<dbReference type="PIRSF" id="PIRSF002888">
    <property type="entry name" value="FliM"/>
    <property type="match status" value="1"/>
</dbReference>
<dbReference type="InterPro" id="IPR001543">
    <property type="entry name" value="FliN-like_C"/>
</dbReference>
<keyword evidence="9" id="KW-0975">Bacterial flagellum</keyword>
<comment type="similarity">
    <text evidence="3">Belongs to the FliM family.</text>
</comment>
<evidence type="ECO:0000256" key="4">
    <source>
        <dbReference type="ARBA" id="ARBA00021898"/>
    </source>
</evidence>
<evidence type="ECO:0000256" key="9">
    <source>
        <dbReference type="ARBA" id="ARBA00023143"/>
    </source>
</evidence>
<dbReference type="AlphaFoldDB" id="A0A644XUF2"/>
<evidence type="ECO:0000256" key="1">
    <source>
        <dbReference type="ARBA" id="ARBA00004117"/>
    </source>
</evidence>
<accession>A0A644XUF2</accession>
<organism evidence="11">
    <name type="scientific">bioreactor metagenome</name>
    <dbReference type="NCBI Taxonomy" id="1076179"/>
    <lineage>
        <taxon>unclassified sequences</taxon>
        <taxon>metagenomes</taxon>
        <taxon>ecological metagenomes</taxon>
    </lineage>
</organism>
<dbReference type="Pfam" id="PF01052">
    <property type="entry name" value="FliMN_C"/>
    <property type="match status" value="1"/>
</dbReference>
<dbReference type="InterPro" id="IPR028976">
    <property type="entry name" value="CheC-like_sf"/>
</dbReference>
<evidence type="ECO:0000256" key="8">
    <source>
        <dbReference type="ARBA" id="ARBA00023136"/>
    </source>
</evidence>
<dbReference type="PANTHER" id="PTHR30034:SF6">
    <property type="entry name" value="YOP PROTEINS TRANSLOCATION PROTEIN Q"/>
    <property type="match status" value="1"/>
</dbReference>
<dbReference type="GO" id="GO:0071978">
    <property type="term" value="P:bacterial-type flagellum-dependent swarming motility"/>
    <property type="evidence" value="ECO:0007669"/>
    <property type="project" value="TreeGrafter"/>
</dbReference>
<keyword evidence="6" id="KW-0145">Chemotaxis</keyword>
<evidence type="ECO:0000259" key="10">
    <source>
        <dbReference type="Pfam" id="PF01052"/>
    </source>
</evidence>
<dbReference type="Gene3D" id="3.40.1550.10">
    <property type="entry name" value="CheC-like"/>
    <property type="match status" value="1"/>
</dbReference>
<protein>
    <recommendedName>
        <fullName evidence="4">Flagellar motor switch protein FliM</fullName>
    </recommendedName>
</protein>
<name>A0A644XUF2_9ZZZZ</name>
<reference evidence="11" key="1">
    <citation type="submission" date="2019-08" db="EMBL/GenBank/DDBJ databases">
        <authorList>
            <person name="Kucharzyk K."/>
            <person name="Murdoch R.W."/>
            <person name="Higgins S."/>
            <person name="Loffler F."/>
        </authorList>
    </citation>
    <scope>NUCLEOTIDE SEQUENCE</scope>
</reference>
<evidence type="ECO:0000256" key="3">
    <source>
        <dbReference type="ARBA" id="ARBA00011049"/>
    </source>
</evidence>
<dbReference type="InterPro" id="IPR036429">
    <property type="entry name" value="SpoA-like_sf"/>
</dbReference>
<evidence type="ECO:0000256" key="7">
    <source>
        <dbReference type="ARBA" id="ARBA00022779"/>
    </source>
</evidence>
<keyword evidence="11" id="KW-0969">Cilium</keyword>
<dbReference type="Gene3D" id="2.30.330.10">
    <property type="entry name" value="SpoA-like"/>
    <property type="match status" value="1"/>
</dbReference>
<dbReference type="GO" id="GO:0003774">
    <property type="term" value="F:cytoskeletal motor activity"/>
    <property type="evidence" value="ECO:0007669"/>
    <property type="project" value="InterPro"/>
</dbReference>
<evidence type="ECO:0000256" key="2">
    <source>
        <dbReference type="ARBA" id="ARBA00004202"/>
    </source>
</evidence>
<dbReference type="PRINTS" id="PR00955">
    <property type="entry name" value="FLGMOTORFLIM"/>
</dbReference>
<dbReference type="GO" id="GO:0050918">
    <property type="term" value="P:positive chemotaxis"/>
    <property type="evidence" value="ECO:0007669"/>
    <property type="project" value="TreeGrafter"/>
</dbReference>
<feature type="domain" description="Flagellar motor switch protein FliN-like C-terminal" evidence="10">
    <location>
        <begin position="256"/>
        <end position="323"/>
    </location>
</feature>
<dbReference type="Pfam" id="PF02154">
    <property type="entry name" value="FliM"/>
    <property type="match status" value="1"/>
</dbReference>
<gene>
    <name evidence="11" type="primary">fliM_9</name>
    <name evidence="11" type="ORF">SDC9_64143</name>
</gene>
<keyword evidence="7" id="KW-0283">Flagellar rotation</keyword>
<dbReference type="GO" id="GO:0005886">
    <property type="term" value="C:plasma membrane"/>
    <property type="evidence" value="ECO:0007669"/>
    <property type="project" value="UniProtKB-SubCell"/>
</dbReference>
<keyword evidence="11" id="KW-0282">Flagellum</keyword>
<sequence>MSEVLSQSQIDALLSAARSGENIESPEDTSKEKKYRKYDFRSPRKFTKDRLKMLDSIFENYSRNLNSRVNALMHTSCEISVESAEEQRYYEFSNALIEGDVVTLAYVKYGDVREDTPALLHVSKSLMLSMIDRMMGGEGEVDDDLDPEYTFTDLELKIVEGLSQYFVENLGESWQNYIQLDFEYSRVEPNPTMIQPLGLDEIVVIMDLTVKFPNCDGHMSICLPGMVLTNIFSEISRLNTTHKNQDETSGKEIFESLKNTEIDLVAEICRTKLKLSDIYHLNVGDVIDLKRPKNSPVYINIGGRRWFDGMMGVHNKNMAVKIGKTYYEPEGRNVERDGR</sequence>
<dbReference type="PANTHER" id="PTHR30034">
    <property type="entry name" value="FLAGELLAR MOTOR SWITCH PROTEIN FLIM"/>
    <property type="match status" value="1"/>
</dbReference>
<keyword evidence="5" id="KW-1003">Cell membrane</keyword>
<evidence type="ECO:0000256" key="6">
    <source>
        <dbReference type="ARBA" id="ARBA00022500"/>
    </source>
</evidence>
<dbReference type="InterPro" id="IPR001689">
    <property type="entry name" value="Flag_FliM"/>
</dbReference>
<dbReference type="GO" id="GO:0009425">
    <property type="term" value="C:bacterial-type flagellum basal body"/>
    <property type="evidence" value="ECO:0007669"/>
    <property type="project" value="UniProtKB-SubCell"/>
</dbReference>
<proteinExistence type="inferred from homology"/>
<dbReference type="SUPFAM" id="SSF101801">
    <property type="entry name" value="Surface presentation of antigens (SPOA)"/>
    <property type="match status" value="1"/>
</dbReference>
<evidence type="ECO:0000313" key="11">
    <source>
        <dbReference type="EMBL" id="MPM17744.1"/>
    </source>
</evidence>
<comment type="subcellular location">
    <subcellularLocation>
        <location evidence="1">Bacterial flagellum basal body</location>
    </subcellularLocation>
    <subcellularLocation>
        <location evidence="2">Cell membrane</location>
        <topology evidence="2">Peripheral membrane protein</topology>
    </subcellularLocation>
</comment>
<evidence type="ECO:0000256" key="5">
    <source>
        <dbReference type="ARBA" id="ARBA00022475"/>
    </source>
</evidence>
<keyword evidence="8" id="KW-0472">Membrane</keyword>
<dbReference type="EMBL" id="VSSQ01002853">
    <property type="protein sequence ID" value="MPM17744.1"/>
    <property type="molecule type" value="Genomic_DNA"/>
</dbReference>
<dbReference type="SUPFAM" id="SSF103039">
    <property type="entry name" value="CheC-like"/>
    <property type="match status" value="1"/>
</dbReference>